<dbReference type="SMR" id="G4ZGE2"/>
<proteinExistence type="predicted"/>
<organism evidence="1 2">
    <name type="scientific">Phytophthora sojae (strain P6497)</name>
    <name type="common">Soybean stem and root rot agent</name>
    <name type="synonym">Phytophthora megasperma f. sp. glycines</name>
    <dbReference type="NCBI Taxonomy" id="1094619"/>
    <lineage>
        <taxon>Eukaryota</taxon>
        <taxon>Sar</taxon>
        <taxon>Stramenopiles</taxon>
        <taxon>Oomycota</taxon>
        <taxon>Peronosporomycetes</taxon>
        <taxon>Peronosporales</taxon>
        <taxon>Peronosporaceae</taxon>
        <taxon>Phytophthora</taxon>
    </lineage>
</organism>
<dbReference type="InParanoid" id="G4ZGE2"/>
<keyword evidence="2" id="KW-1185">Reference proteome</keyword>
<dbReference type="RefSeq" id="XP_009527645.1">
    <property type="nucleotide sequence ID" value="XM_009529350.1"/>
</dbReference>
<evidence type="ECO:0000313" key="2">
    <source>
        <dbReference type="Proteomes" id="UP000002640"/>
    </source>
</evidence>
<accession>G4ZGE2</accession>
<reference evidence="1 2" key="1">
    <citation type="journal article" date="2006" name="Science">
        <title>Phytophthora genome sequences uncover evolutionary origins and mechanisms of pathogenesis.</title>
        <authorList>
            <person name="Tyler B.M."/>
            <person name="Tripathy S."/>
            <person name="Zhang X."/>
            <person name="Dehal P."/>
            <person name="Jiang R.H."/>
            <person name="Aerts A."/>
            <person name="Arredondo F.D."/>
            <person name="Baxter L."/>
            <person name="Bensasson D."/>
            <person name="Beynon J.L."/>
            <person name="Chapman J."/>
            <person name="Damasceno C.M."/>
            <person name="Dorrance A.E."/>
            <person name="Dou D."/>
            <person name="Dickerman A.W."/>
            <person name="Dubchak I.L."/>
            <person name="Garbelotto M."/>
            <person name="Gijzen M."/>
            <person name="Gordon S.G."/>
            <person name="Govers F."/>
            <person name="Grunwald N.J."/>
            <person name="Huang W."/>
            <person name="Ivors K.L."/>
            <person name="Jones R.W."/>
            <person name="Kamoun S."/>
            <person name="Krampis K."/>
            <person name="Lamour K.H."/>
            <person name="Lee M.K."/>
            <person name="McDonald W.H."/>
            <person name="Medina M."/>
            <person name="Meijer H.J."/>
            <person name="Nordberg E.K."/>
            <person name="Maclean D.J."/>
            <person name="Ospina-Giraldo M.D."/>
            <person name="Morris P.F."/>
            <person name="Phuntumart V."/>
            <person name="Putnam N.H."/>
            <person name="Rash S."/>
            <person name="Rose J.K."/>
            <person name="Sakihama Y."/>
            <person name="Salamov A.A."/>
            <person name="Savidor A."/>
            <person name="Scheuring C.F."/>
            <person name="Smith B.M."/>
            <person name="Sobral B.W."/>
            <person name="Terry A."/>
            <person name="Torto-Alalibo T.A."/>
            <person name="Win J."/>
            <person name="Xu Z."/>
            <person name="Zhang H."/>
            <person name="Grigoriev I.V."/>
            <person name="Rokhsar D.S."/>
            <person name="Boore J.L."/>
        </authorList>
    </citation>
    <scope>NUCLEOTIDE SEQUENCE [LARGE SCALE GENOMIC DNA]</scope>
    <source>
        <strain evidence="1 2">P6497</strain>
    </source>
</reference>
<gene>
    <name evidence="1" type="ORF">PHYSODRAFT_301182</name>
</gene>
<sequence length="142" mass="15852">MDSTLSRSGSRIKKLCDSQLVSPDVISKAFCTAVRSNQPQNVAILANCLLVETYVPRHFKDSALVFAAKHGQLQAVETLNKNEQGEWSLSVLQEALEVARNNPVRNYIRTITCNQLFNRRASGRLEAVMKCLAGWNEESKSK</sequence>
<dbReference type="Proteomes" id="UP000002640">
    <property type="component" value="Unassembled WGS sequence"/>
</dbReference>
<dbReference type="GeneID" id="20641971"/>
<dbReference type="EMBL" id="JH159154">
    <property type="protein sequence ID" value="EGZ18587.1"/>
    <property type="molecule type" value="Genomic_DNA"/>
</dbReference>
<protein>
    <submittedName>
        <fullName evidence="1">Uncharacterized protein</fullName>
    </submittedName>
</protein>
<dbReference type="KEGG" id="psoj:PHYSODRAFT_301182"/>
<evidence type="ECO:0000313" key="1">
    <source>
        <dbReference type="EMBL" id="EGZ18587.1"/>
    </source>
</evidence>
<name>G4ZGE2_PHYSP</name>
<dbReference type="AlphaFoldDB" id="G4ZGE2"/>